<reference evidence="1" key="1">
    <citation type="submission" date="2015-10" db="EMBL/GenBank/DDBJ databases">
        <authorList>
            <person name="Gilbert D.G."/>
        </authorList>
    </citation>
    <scope>NUCLEOTIDE SEQUENCE</scope>
</reference>
<protein>
    <submittedName>
        <fullName evidence="1">Uncharacterized protein</fullName>
    </submittedName>
</protein>
<gene>
    <name evidence="1" type="ORF">MGWOODY_Smn3865</name>
</gene>
<accession>A0A160TLK1</accession>
<proteinExistence type="predicted"/>
<organism evidence="1">
    <name type="scientific">hydrothermal vent metagenome</name>
    <dbReference type="NCBI Taxonomy" id="652676"/>
    <lineage>
        <taxon>unclassified sequences</taxon>
        <taxon>metagenomes</taxon>
        <taxon>ecological metagenomes</taxon>
    </lineage>
</organism>
<name>A0A160TLK1_9ZZZZ</name>
<dbReference type="EMBL" id="CZQE01000195">
    <property type="protein sequence ID" value="CUS44937.1"/>
    <property type="molecule type" value="Genomic_DNA"/>
</dbReference>
<sequence length="66" mass="7128">MRIDTGERRYDLVRRPASQGVRYGSDHVAFAQDEDRAVLIGAAGGPYKGCSEVGFRLSDQGLTSPA</sequence>
<dbReference type="AlphaFoldDB" id="A0A160TLK1"/>
<evidence type="ECO:0000313" key="1">
    <source>
        <dbReference type="EMBL" id="CUS44937.1"/>
    </source>
</evidence>